<dbReference type="OrthoDB" id="4759734at2"/>
<feature type="transmembrane region" description="Helical" evidence="12">
    <location>
        <begin position="319"/>
        <end position="337"/>
    </location>
</feature>
<dbReference type="InterPro" id="IPR033885">
    <property type="entry name" value="AlkB/XylM"/>
</dbReference>
<dbReference type="Proteomes" id="UP000005631">
    <property type="component" value="Chromosome"/>
</dbReference>
<evidence type="ECO:0000313" key="14">
    <source>
        <dbReference type="EMBL" id="AEV31566.1"/>
    </source>
</evidence>
<feature type="transmembrane region" description="Helical" evidence="12">
    <location>
        <begin position="29"/>
        <end position="47"/>
    </location>
</feature>
<evidence type="ECO:0000256" key="5">
    <source>
        <dbReference type="ARBA" id="ARBA00022692"/>
    </source>
</evidence>
<dbReference type="STRING" id="926562.Oweho_0550"/>
<evidence type="ECO:0000256" key="6">
    <source>
        <dbReference type="ARBA" id="ARBA00022723"/>
    </source>
</evidence>
<keyword evidence="5 12" id="KW-0812">Transmembrane</keyword>
<evidence type="ECO:0000256" key="9">
    <source>
        <dbReference type="ARBA" id="ARBA00023004"/>
    </source>
</evidence>
<dbReference type="RefSeq" id="WP_014200927.1">
    <property type="nucleotide sequence ID" value="NC_016599.1"/>
</dbReference>
<keyword evidence="9" id="KW-0408">Iron</keyword>
<feature type="transmembrane region" description="Helical" evidence="12">
    <location>
        <begin position="67"/>
        <end position="88"/>
    </location>
</feature>
<evidence type="ECO:0000313" key="15">
    <source>
        <dbReference type="Proteomes" id="UP000005631"/>
    </source>
</evidence>
<reference evidence="14 15" key="1">
    <citation type="journal article" date="2012" name="Stand. Genomic Sci.">
        <title>Genome sequence of the orange-pigmented seawater bacterium Owenweeksia hongkongensis type strain (UST20020801(T)).</title>
        <authorList>
            <person name="Riedel T."/>
            <person name="Held B."/>
            <person name="Nolan M."/>
            <person name="Lucas S."/>
            <person name="Lapidus A."/>
            <person name="Tice H."/>
            <person name="Del Rio T.G."/>
            <person name="Cheng J.F."/>
            <person name="Han C."/>
            <person name="Tapia R."/>
            <person name="Goodwin L.A."/>
            <person name="Pitluck S."/>
            <person name="Liolios K."/>
            <person name="Mavromatis K."/>
            <person name="Pagani I."/>
            <person name="Ivanova N."/>
            <person name="Mikhailova N."/>
            <person name="Pati A."/>
            <person name="Chen A."/>
            <person name="Palaniappan K."/>
            <person name="Rohde M."/>
            <person name="Tindall B.J."/>
            <person name="Detter J.C."/>
            <person name="Goker M."/>
            <person name="Woyke T."/>
            <person name="Bristow J."/>
            <person name="Eisen J.A."/>
            <person name="Markowitz V."/>
            <person name="Hugenholtz P."/>
            <person name="Klenk H.P."/>
            <person name="Kyrpides N.C."/>
        </authorList>
    </citation>
    <scope>NUCLEOTIDE SEQUENCE</scope>
    <source>
        <strain evidence="15">DSM 17368 / JCM 12287 / NRRL B-23963</strain>
    </source>
</reference>
<dbReference type="KEGG" id="oho:Oweho_0550"/>
<dbReference type="PATRIC" id="fig|926562.3.peg.564"/>
<dbReference type="GO" id="GO:0046872">
    <property type="term" value="F:metal ion binding"/>
    <property type="evidence" value="ECO:0007669"/>
    <property type="project" value="UniProtKB-KW"/>
</dbReference>
<evidence type="ECO:0000256" key="12">
    <source>
        <dbReference type="SAM" id="Phobius"/>
    </source>
</evidence>
<feature type="transmembrane region" description="Helical" evidence="12">
    <location>
        <begin position="5"/>
        <end position="23"/>
    </location>
</feature>
<dbReference type="Pfam" id="PF00487">
    <property type="entry name" value="FA_desaturase"/>
    <property type="match status" value="1"/>
</dbReference>
<evidence type="ECO:0000259" key="13">
    <source>
        <dbReference type="Pfam" id="PF00487"/>
    </source>
</evidence>
<dbReference type="PANTHER" id="PTHR38674">
    <property type="entry name" value="ALKANE 1-MONOOXYGENASE 1"/>
    <property type="match status" value="1"/>
</dbReference>
<gene>
    <name evidence="14" type="ordered locus">Oweho_0550</name>
</gene>
<keyword evidence="8" id="KW-0560">Oxidoreductase</keyword>
<accession>G8R0A6</accession>
<evidence type="ECO:0000256" key="8">
    <source>
        <dbReference type="ARBA" id="ARBA00023002"/>
    </source>
</evidence>
<dbReference type="PANTHER" id="PTHR38674:SF1">
    <property type="entry name" value="ALKANE 1-MONOOXYGENASE 1"/>
    <property type="match status" value="1"/>
</dbReference>
<organism evidence="14 15">
    <name type="scientific">Owenweeksia hongkongensis (strain DSM 17368 / CIP 108786 / JCM 12287 / NRRL B-23963 / UST20020801)</name>
    <dbReference type="NCBI Taxonomy" id="926562"/>
    <lineage>
        <taxon>Bacteria</taxon>
        <taxon>Pseudomonadati</taxon>
        <taxon>Bacteroidota</taxon>
        <taxon>Flavobacteriia</taxon>
        <taxon>Flavobacteriales</taxon>
        <taxon>Owenweeksiaceae</taxon>
        <taxon>Owenweeksia</taxon>
    </lineage>
</organism>
<protein>
    <submittedName>
        <fullName evidence="14">Fatty acid desaturase</fullName>
    </submittedName>
</protein>
<keyword evidence="4" id="KW-0997">Cell inner membrane</keyword>
<dbReference type="EMBL" id="CP003156">
    <property type="protein sequence ID" value="AEV31566.1"/>
    <property type="molecule type" value="Genomic_DNA"/>
</dbReference>
<keyword evidence="15" id="KW-1185">Reference proteome</keyword>
<sequence length="348" mass="40236">MKIKALKYLLVYSLPLAVFYSFRNEGWSTFLPIIYSFGVIPVLELFIKPSSANIDEAEQALRKADFLYDFLLYLIVPIQVWFVIWYFFIIQNVEVNTATFWGRTISLGLMCGVLGINVAHELGHRVKGYEKLMAKVLLMTSLYPHFFIEHNYGHHKNVATPEDPASARYNEVLYVFWIRSMIFAYISAWKIENKRVRRKEGSAFSLKNEMILFTLVEILLLVGITAFLGITAVLGFCVAAFTGILLLETVNYIEHYGLSRNKVSDNRYENATVIHSWNSNHLVGRLMLFELSRHSDHHANPVKKYQVLESYDESPQMPTGYPGMMILSAFPPLWFTVMNKRVRKYQSV</sequence>
<dbReference type="HOGENOM" id="CLU_044462_1_0_10"/>
<dbReference type="GO" id="GO:0005886">
    <property type="term" value="C:plasma membrane"/>
    <property type="evidence" value="ECO:0007669"/>
    <property type="project" value="UniProtKB-SubCell"/>
</dbReference>
<keyword evidence="10" id="KW-0503">Monooxygenase</keyword>
<evidence type="ECO:0000256" key="3">
    <source>
        <dbReference type="ARBA" id="ARBA00022475"/>
    </source>
</evidence>
<dbReference type="GO" id="GO:0006629">
    <property type="term" value="P:lipid metabolic process"/>
    <property type="evidence" value="ECO:0007669"/>
    <property type="project" value="InterPro"/>
</dbReference>
<evidence type="ECO:0000256" key="1">
    <source>
        <dbReference type="ARBA" id="ARBA00004429"/>
    </source>
</evidence>
<comment type="subcellular location">
    <subcellularLocation>
        <location evidence="1">Cell inner membrane</location>
        <topology evidence="1">Multi-pass membrane protein</topology>
    </subcellularLocation>
</comment>
<dbReference type="GO" id="GO:0004497">
    <property type="term" value="F:monooxygenase activity"/>
    <property type="evidence" value="ECO:0007669"/>
    <property type="project" value="UniProtKB-KW"/>
</dbReference>
<evidence type="ECO:0000256" key="7">
    <source>
        <dbReference type="ARBA" id="ARBA00022989"/>
    </source>
</evidence>
<dbReference type="InterPro" id="IPR005804">
    <property type="entry name" value="FA_desaturase_dom"/>
</dbReference>
<keyword evidence="3" id="KW-1003">Cell membrane</keyword>
<dbReference type="CDD" id="cd03512">
    <property type="entry name" value="Alkane-hydroxylase"/>
    <property type="match status" value="1"/>
</dbReference>
<evidence type="ECO:0000256" key="2">
    <source>
        <dbReference type="ARBA" id="ARBA00010823"/>
    </source>
</evidence>
<feature type="domain" description="Fatty acid desaturase" evidence="13">
    <location>
        <begin position="104"/>
        <end position="318"/>
    </location>
</feature>
<evidence type="ECO:0000256" key="10">
    <source>
        <dbReference type="ARBA" id="ARBA00023033"/>
    </source>
</evidence>
<feature type="transmembrane region" description="Helical" evidence="12">
    <location>
        <begin position="132"/>
        <end position="152"/>
    </location>
</feature>
<keyword evidence="11 12" id="KW-0472">Membrane</keyword>
<feature type="transmembrane region" description="Helical" evidence="12">
    <location>
        <begin position="172"/>
        <end position="189"/>
    </location>
</feature>
<proteinExistence type="inferred from homology"/>
<dbReference type="eggNOG" id="COG3239">
    <property type="taxonomic scope" value="Bacteria"/>
</dbReference>
<feature type="transmembrane region" description="Helical" evidence="12">
    <location>
        <begin position="210"/>
        <end position="241"/>
    </location>
</feature>
<dbReference type="AlphaFoldDB" id="G8R0A6"/>
<evidence type="ECO:0000256" key="11">
    <source>
        <dbReference type="ARBA" id="ARBA00023136"/>
    </source>
</evidence>
<comment type="similarity">
    <text evidence="2">Belongs to the fatty acid desaturase type 1 family. AlkB subfamily.</text>
</comment>
<name>G8R0A6_OWEHD</name>
<keyword evidence="6" id="KW-0479">Metal-binding</keyword>
<feature type="transmembrane region" description="Helical" evidence="12">
    <location>
        <begin position="100"/>
        <end position="120"/>
    </location>
</feature>
<evidence type="ECO:0000256" key="4">
    <source>
        <dbReference type="ARBA" id="ARBA00022519"/>
    </source>
</evidence>
<keyword evidence="7 12" id="KW-1133">Transmembrane helix</keyword>